<evidence type="ECO:0000256" key="3">
    <source>
        <dbReference type="ARBA" id="ARBA00023004"/>
    </source>
</evidence>
<dbReference type="Gene3D" id="3.60.21.10">
    <property type="match status" value="1"/>
</dbReference>
<keyword evidence="1" id="KW-0479">Metal-binding</keyword>
<dbReference type="PANTHER" id="PTHR42988">
    <property type="entry name" value="PHOSPHOHYDROLASE"/>
    <property type="match status" value="1"/>
</dbReference>
<keyword evidence="3" id="KW-0408">Iron</keyword>
<protein>
    <submittedName>
        <fullName evidence="6">3',5'-cyclic AMP phosphodiesterase CpdA</fullName>
    </submittedName>
</protein>
<accession>A0A1H8D9K9</accession>
<keyword evidence="7" id="KW-1185">Reference proteome</keyword>
<dbReference type="SUPFAM" id="SSF56300">
    <property type="entry name" value="Metallo-dependent phosphatases"/>
    <property type="match status" value="1"/>
</dbReference>
<evidence type="ECO:0000256" key="2">
    <source>
        <dbReference type="ARBA" id="ARBA00022801"/>
    </source>
</evidence>
<reference evidence="6 7" key="1">
    <citation type="submission" date="2016-10" db="EMBL/GenBank/DDBJ databases">
        <authorList>
            <person name="de Groot N.N."/>
        </authorList>
    </citation>
    <scope>NUCLEOTIDE SEQUENCE [LARGE SCALE GENOMIC DNA]</scope>
    <source>
        <strain evidence="6 7">DSM 15123</strain>
    </source>
</reference>
<evidence type="ECO:0000256" key="4">
    <source>
        <dbReference type="ARBA" id="ARBA00025742"/>
    </source>
</evidence>
<name>A0A1H8D9K9_9BURK</name>
<feature type="domain" description="Calcineurin-like phosphoesterase" evidence="5">
    <location>
        <begin position="3"/>
        <end position="196"/>
    </location>
</feature>
<dbReference type="PANTHER" id="PTHR42988:SF2">
    <property type="entry name" value="CYCLIC NUCLEOTIDE PHOSPHODIESTERASE CBUA0032-RELATED"/>
    <property type="match status" value="1"/>
</dbReference>
<proteinExistence type="inferred from homology"/>
<comment type="similarity">
    <text evidence="4">Belongs to the cyclic nucleotide phosphodiesterase class-III family.</text>
</comment>
<dbReference type="STRING" id="1121117.SAMN02745977_00243"/>
<evidence type="ECO:0000313" key="7">
    <source>
        <dbReference type="Proteomes" id="UP000199531"/>
    </source>
</evidence>
<dbReference type="EMBL" id="FOCW01000001">
    <property type="protein sequence ID" value="SEN04031.1"/>
    <property type="molecule type" value="Genomic_DNA"/>
</dbReference>
<dbReference type="Proteomes" id="UP000199531">
    <property type="component" value="Unassembled WGS sequence"/>
</dbReference>
<dbReference type="InterPro" id="IPR050884">
    <property type="entry name" value="CNP_phosphodiesterase-III"/>
</dbReference>
<organism evidence="6 7">
    <name type="scientific">Brachymonas denitrificans DSM 15123</name>
    <dbReference type="NCBI Taxonomy" id="1121117"/>
    <lineage>
        <taxon>Bacteria</taxon>
        <taxon>Pseudomonadati</taxon>
        <taxon>Pseudomonadota</taxon>
        <taxon>Betaproteobacteria</taxon>
        <taxon>Burkholderiales</taxon>
        <taxon>Comamonadaceae</taxon>
        <taxon>Brachymonas</taxon>
    </lineage>
</organism>
<keyword evidence="2" id="KW-0378">Hydrolase</keyword>
<dbReference type="InterPro" id="IPR029052">
    <property type="entry name" value="Metallo-depent_PP-like"/>
</dbReference>
<evidence type="ECO:0000256" key="1">
    <source>
        <dbReference type="ARBA" id="ARBA00022723"/>
    </source>
</evidence>
<dbReference type="GO" id="GO:0046872">
    <property type="term" value="F:metal ion binding"/>
    <property type="evidence" value="ECO:0007669"/>
    <property type="project" value="UniProtKB-KW"/>
</dbReference>
<dbReference type="InterPro" id="IPR004843">
    <property type="entry name" value="Calcineurin-like_PHP"/>
</dbReference>
<evidence type="ECO:0000313" key="6">
    <source>
        <dbReference type="EMBL" id="SEN04031.1"/>
    </source>
</evidence>
<sequence>MSRLLQISDTHFGTEQPAVADALRALVQAEQVEHVLLAGDITMRARRGQFAAARAFMDSLPVQTRMTLPGNHDISLWLPWRRFLWPYRLYQQYFPTAFDTDGVIHWDLGPIHLIGVRTTRRYRHIQGEASPAQIANVSRRLQALPDDALKLVAVHQPALVIEEEERKNLLRGAVQANASWRAAGAAGVLGGHIHEPYVELIPPGPQDAPTPLWALQSGTALSDRIRDNYPNSVNLIRPATAAPQGHLHNPLQLRNPQWQVERWDFDASLQAFACVATTWLR</sequence>
<dbReference type="AlphaFoldDB" id="A0A1H8D9K9"/>
<evidence type="ECO:0000259" key="5">
    <source>
        <dbReference type="Pfam" id="PF00149"/>
    </source>
</evidence>
<dbReference type="RefSeq" id="WP_091812969.1">
    <property type="nucleotide sequence ID" value="NZ_FOCW01000001.1"/>
</dbReference>
<gene>
    <name evidence="6" type="ORF">SAMN02745977_00243</name>
</gene>
<dbReference type="GO" id="GO:0016787">
    <property type="term" value="F:hydrolase activity"/>
    <property type="evidence" value="ECO:0007669"/>
    <property type="project" value="UniProtKB-KW"/>
</dbReference>
<dbReference type="OrthoDB" id="9811542at2"/>
<dbReference type="Pfam" id="PF00149">
    <property type="entry name" value="Metallophos"/>
    <property type="match status" value="1"/>
</dbReference>